<dbReference type="EMBL" id="CP022132">
    <property type="protein sequence ID" value="ASG68720.1"/>
    <property type="molecule type" value="Genomic_DNA"/>
</dbReference>
<proteinExistence type="predicted"/>
<name>A0ABN5AYX5_9GAMM</name>
<dbReference type="Proteomes" id="UP000249910">
    <property type="component" value="Chromosome"/>
</dbReference>
<accession>A0ABN5AYX5</accession>
<evidence type="ECO:0000313" key="1">
    <source>
        <dbReference type="EMBL" id="ASG68720.1"/>
    </source>
</evidence>
<organism evidence="1 2">
    <name type="scientific">Francisella halioticida</name>
    <dbReference type="NCBI Taxonomy" id="549298"/>
    <lineage>
        <taxon>Bacteria</taxon>
        <taxon>Pseudomonadati</taxon>
        <taxon>Pseudomonadota</taxon>
        <taxon>Gammaproteobacteria</taxon>
        <taxon>Thiotrichales</taxon>
        <taxon>Francisellaceae</taxon>
        <taxon>Francisella</taxon>
    </lineage>
</organism>
<protein>
    <submittedName>
        <fullName evidence="1">Uncharacterized protein</fullName>
    </submittedName>
</protein>
<keyword evidence="2" id="KW-1185">Reference proteome</keyword>
<evidence type="ECO:0000313" key="2">
    <source>
        <dbReference type="Proteomes" id="UP000249910"/>
    </source>
</evidence>
<gene>
    <name evidence="1" type="ORF">CDV26_10300</name>
</gene>
<dbReference type="RefSeq" id="WP_088773192.1">
    <property type="nucleotide sequence ID" value="NZ_CP022132.1"/>
</dbReference>
<reference evidence="1 2" key="1">
    <citation type="submission" date="2017-06" db="EMBL/GenBank/DDBJ databases">
        <title>Complete genome of Francisella halioticida.</title>
        <authorList>
            <person name="Sjodin A."/>
        </authorList>
    </citation>
    <scope>NUCLEOTIDE SEQUENCE [LARGE SCALE GENOMIC DNA]</scope>
    <source>
        <strain evidence="1 2">DSM 23729</strain>
    </source>
</reference>
<sequence length="199" mass="22230">MSRCGQRVDISHKNPENLDFWNQVIDLIILGVQVPRMAINLYGGYESTLKKQFSNLKDIQIKDFVKEIGSMVSSTSSPSDIASSLGSTIKPFSGTSSFSLDGAQFATMRQNQGVAFYNLMVDGSKALKDYMNTGKDVKKVLDIFMAPKKAVNHGYNMRGINSLSNSSYKERIFNLINEKRDAAQVNYDSLQDLLSEYKV</sequence>